<accession>A0A6J7FQD0</accession>
<reference evidence="1" key="1">
    <citation type="submission" date="2020-05" db="EMBL/GenBank/DDBJ databases">
        <authorList>
            <person name="Chiriac C."/>
            <person name="Salcher M."/>
            <person name="Ghai R."/>
            <person name="Kavagutti S V."/>
        </authorList>
    </citation>
    <scope>NUCLEOTIDE SEQUENCE</scope>
</reference>
<evidence type="ECO:0000313" key="1">
    <source>
        <dbReference type="EMBL" id="CAB4897671.1"/>
    </source>
</evidence>
<dbReference type="AlphaFoldDB" id="A0A6J7FQD0"/>
<dbReference type="EMBL" id="CAFBMK010000012">
    <property type="protein sequence ID" value="CAB4897671.1"/>
    <property type="molecule type" value="Genomic_DNA"/>
</dbReference>
<protein>
    <submittedName>
        <fullName evidence="1">Unannotated protein</fullName>
    </submittedName>
</protein>
<name>A0A6J7FQD0_9ZZZZ</name>
<gene>
    <name evidence="1" type="ORF">UFOPK3564_00393</name>
</gene>
<organism evidence="1">
    <name type="scientific">freshwater metagenome</name>
    <dbReference type="NCBI Taxonomy" id="449393"/>
    <lineage>
        <taxon>unclassified sequences</taxon>
        <taxon>metagenomes</taxon>
        <taxon>ecological metagenomes</taxon>
    </lineage>
</organism>
<sequence>MAAIAAVGVGALAIFFNGRTGIPDNVTCVSASAAEGLTFSEGPFELGCVYSAHPKRAGHYLPWSTFQQITLAERIREAERFFITSCGASRVETHVEQTNDFSADLRFDGLKVAGSANWDSQVVKSTKDHRIIEAPGRKAPNDVVPGEWTWLDAQQVWQDIHDMRRNDGLTRYKLTTTVTDRRHLDIKALSKVPGYKGSLNGGGKRDTETLLKWEVLFPAK</sequence>
<proteinExistence type="predicted"/>